<organism evidence="2 3">
    <name type="scientific">Actinomycetospora endophytica</name>
    <dbReference type="NCBI Taxonomy" id="2291215"/>
    <lineage>
        <taxon>Bacteria</taxon>
        <taxon>Bacillati</taxon>
        <taxon>Actinomycetota</taxon>
        <taxon>Actinomycetes</taxon>
        <taxon>Pseudonocardiales</taxon>
        <taxon>Pseudonocardiaceae</taxon>
        <taxon>Actinomycetospora</taxon>
    </lineage>
</organism>
<keyword evidence="3" id="KW-1185">Reference proteome</keyword>
<keyword evidence="1" id="KW-0472">Membrane</keyword>
<protein>
    <submittedName>
        <fullName evidence="2">Uncharacterized protein</fullName>
    </submittedName>
</protein>
<dbReference type="RefSeq" id="WP_230739601.1">
    <property type="nucleotide sequence ID" value="NZ_JAJNDB010000008.1"/>
</dbReference>
<keyword evidence="1" id="KW-1133">Transmembrane helix</keyword>
<evidence type="ECO:0000313" key="3">
    <source>
        <dbReference type="Proteomes" id="UP001199469"/>
    </source>
</evidence>
<sequence>MLRRPPTRRETAWAVVGLVAIVLVSTYAVLFWTNWPAAPVRSGLVVGLMVVGLLVSVPFVRADRADPPANLGLVDVERSARWPLRRELWAGRPGPVELRRYAVGWATRKMEWPARGPTQIWLGGWLMAQNASYGRPDSDAWVWLISVLPLVLVATGVVSLVLRRRAEQVVDALERESDHEEVPADR</sequence>
<name>A0ABS8PHU9_9PSEU</name>
<keyword evidence="1" id="KW-0812">Transmembrane</keyword>
<gene>
    <name evidence="2" type="ORF">LQ327_29490</name>
</gene>
<reference evidence="2 3" key="1">
    <citation type="submission" date="2021-11" db="EMBL/GenBank/DDBJ databases">
        <title>Draft genome sequence of Actinomycetospora sp. SF1 isolated from the rhizosphere soil.</title>
        <authorList>
            <person name="Duangmal K."/>
            <person name="Chantavorakit T."/>
        </authorList>
    </citation>
    <scope>NUCLEOTIDE SEQUENCE [LARGE SCALE GENOMIC DNA]</scope>
    <source>
        <strain evidence="2 3">TBRC 5722</strain>
    </source>
</reference>
<evidence type="ECO:0000313" key="2">
    <source>
        <dbReference type="EMBL" id="MCD2197512.1"/>
    </source>
</evidence>
<feature type="transmembrane region" description="Helical" evidence="1">
    <location>
        <begin position="140"/>
        <end position="162"/>
    </location>
</feature>
<comment type="caution">
    <text evidence="2">The sequence shown here is derived from an EMBL/GenBank/DDBJ whole genome shotgun (WGS) entry which is preliminary data.</text>
</comment>
<dbReference type="EMBL" id="JAJNDB010000008">
    <property type="protein sequence ID" value="MCD2197512.1"/>
    <property type="molecule type" value="Genomic_DNA"/>
</dbReference>
<feature type="transmembrane region" description="Helical" evidence="1">
    <location>
        <begin position="12"/>
        <end position="32"/>
    </location>
</feature>
<dbReference type="Proteomes" id="UP001199469">
    <property type="component" value="Unassembled WGS sequence"/>
</dbReference>
<evidence type="ECO:0000256" key="1">
    <source>
        <dbReference type="SAM" id="Phobius"/>
    </source>
</evidence>
<proteinExistence type="predicted"/>
<accession>A0ABS8PHU9</accession>